<dbReference type="InterPro" id="IPR005901">
    <property type="entry name" value="GLPGLI"/>
</dbReference>
<name>C6Y077_PEDHD</name>
<dbReference type="eggNOG" id="ENOG502ZBE7">
    <property type="taxonomic scope" value="Bacteria"/>
</dbReference>
<dbReference type="OrthoDB" id="1440774at2"/>
<dbReference type="Proteomes" id="UP000000852">
    <property type="component" value="Chromosome"/>
</dbReference>
<dbReference type="KEGG" id="phe:Phep_2585"/>
<organism evidence="2 3">
    <name type="scientific">Pedobacter heparinus (strain ATCC 13125 / DSM 2366 / CIP 104194 / JCM 7457 / NBRC 12017 / NCIMB 9290 / NRRL B-14731 / HIM 762-3)</name>
    <dbReference type="NCBI Taxonomy" id="485917"/>
    <lineage>
        <taxon>Bacteria</taxon>
        <taxon>Pseudomonadati</taxon>
        <taxon>Bacteroidota</taxon>
        <taxon>Sphingobacteriia</taxon>
        <taxon>Sphingobacteriales</taxon>
        <taxon>Sphingobacteriaceae</taxon>
        <taxon>Pedobacter</taxon>
    </lineage>
</organism>
<keyword evidence="3" id="KW-1185">Reference proteome</keyword>
<dbReference type="RefSeq" id="WP_015808400.1">
    <property type="nucleotide sequence ID" value="NC_013061.1"/>
</dbReference>
<protein>
    <recommendedName>
        <fullName evidence="4">GLPGLI family protein</fullName>
    </recommendedName>
</protein>
<accession>C6Y077</accession>
<dbReference type="Pfam" id="PF09697">
    <property type="entry name" value="Porph_ging"/>
    <property type="match status" value="1"/>
</dbReference>
<dbReference type="EMBL" id="CP001681">
    <property type="protein sequence ID" value="ACU04789.1"/>
    <property type="molecule type" value="Genomic_DNA"/>
</dbReference>
<evidence type="ECO:0000313" key="2">
    <source>
        <dbReference type="EMBL" id="ACU04789.1"/>
    </source>
</evidence>
<feature type="chain" id="PRO_5002974390" description="GLPGLI family protein" evidence="1">
    <location>
        <begin position="21"/>
        <end position="254"/>
    </location>
</feature>
<dbReference type="STRING" id="485917.Phep_2585"/>
<dbReference type="AlphaFoldDB" id="C6Y077"/>
<dbReference type="NCBIfam" id="TIGR01200">
    <property type="entry name" value="GLPGLI"/>
    <property type="match status" value="1"/>
</dbReference>
<reference evidence="2 3" key="1">
    <citation type="journal article" date="2009" name="Stand. Genomic Sci.">
        <title>Complete genome sequence of Pedobacter heparinus type strain (HIM 762-3).</title>
        <authorList>
            <person name="Han C."/>
            <person name="Spring S."/>
            <person name="Lapidus A."/>
            <person name="Del Rio T.G."/>
            <person name="Tice H."/>
            <person name="Copeland A."/>
            <person name="Cheng J.F."/>
            <person name="Lucas S."/>
            <person name="Chen F."/>
            <person name="Nolan M."/>
            <person name="Bruce D."/>
            <person name="Goodwin L."/>
            <person name="Pitluck S."/>
            <person name="Ivanova N."/>
            <person name="Mavromatis K."/>
            <person name="Mikhailova N."/>
            <person name="Pati A."/>
            <person name="Chen A."/>
            <person name="Palaniappan K."/>
            <person name="Land M."/>
            <person name="Hauser L."/>
            <person name="Chang Y.J."/>
            <person name="Jeffries C.C."/>
            <person name="Saunders E."/>
            <person name="Chertkov O."/>
            <person name="Brettin T."/>
            <person name="Goker M."/>
            <person name="Rohde M."/>
            <person name="Bristow J."/>
            <person name="Eisen J.A."/>
            <person name="Markowitz V."/>
            <person name="Hugenholtz P."/>
            <person name="Kyrpides N.C."/>
            <person name="Klenk H.P."/>
            <person name="Detter J.C."/>
        </authorList>
    </citation>
    <scope>NUCLEOTIDE SEQUENCE [LARGE SCALE GENOMIC DNA]</scope>
    <source>
        <strain evidence="3">ATCC 13125 / DSM 2366 / CIP 104194 / JCM 7457 / NBRC 12017 / NCIMB 9290 / NRRL B-14731 / HIM 762-3</strain>
    </source>
</reference>
<evidence type="ECO:0008006" key="4">
    <source>
        <dbReference type="Google" id="ProtNLM"/>
    </source>
</evidence>
<keyword evidence="1" id="KW-0732">Signal</keyword>
<proteinExistence type="predicted"/>
<gene>
    <name evidence="2" type="ordered locus">Phep_2585</name>
</gene>
<evidence type="ECO:0000313" key="3">
    <source>
        <dbReference type="Proteomes" id="UP000000852"/>
    </source>
</evidence>
<feature type="signal peptide" evidence="1">
    <location>
        <begin position="1"/>
        <end position="20"/>
    </location>
</feature>
<evidence type="ECO:0000256" key="1">
    <source>
        <dbReference type="SAM" id="SignalP"/>
    </source>
</evidence>
<sequence length="254" mass="29542">MEFKVLAFLLLCFPFLSLKAQGTFIPYGKITFEKKFNVIRSLDNTSVPDEAKAKMQKYITNEWEFIFDQNRSLFKPVKREKEDENQSFFPFALGRQTSEIYTDYSKKQRVLKRNIMGDDYLLTDTIPNLDWKIMHDVRNIAGYECRKAIGIIYDSVYVVAFYTDEILLRGGPEGFTGLPGMILGLAIPRYNTTWFATKVEGFTNHQAEIIPASKGKKIETEKDLKKLIELFTRYEPDKKEKAEEAKKKLYGFTL</sequence>
<dbReference type="HOGENOM" id="CLU_085659_1_0_10"/>